<name>A0AAC9ANX4_9ACTN</name>
<dbReference type="Gene3D" id="1.10.357.10">
    <property type="entry name" value="Tetracycline Repressor, domain 2"/>
    <property type="match status" value="1"/>
</dbReference>
<dbReference type="PRINTS" id="PR00455">
    <property type="entry name" value="HTHTETR"/>
</dbReference>
<dbReference type="SUPFAM" id="SSF46689">
    <property type="entry name" value="Homeodomain-like"/>
    <property type="match status" value="1"/>
</dbReference>
<reference evidence="5 7" key="1">
    <citation type="journal article" date="2016" name="Plant Dis.">
        <title>Improved production of propionic acid using genome shuffling.</title>
        <authorList>
            <person name="Luna-Flores C.H."/>
            <person name="Palfreyman R.W."/>
            <person name="Kromer J.O."/>
            <person name="Nielsen L.K."/>
            <person name="Marcellin E."/>
        </authorList>
    </citation>
    <scope>NUCLEOTIDE SEQUENCE [LARGE SCALE GENOMIC DNA]</scope>
    <source>
        <strain evidence="5 7">F3E8</strain>
    </source>
</reference>
<dbReference type="PROSITE" id="PS50977">
    <property type="entry name" value="HTH_TETR_2"/>
    <property type="match status" value="1"/>
</dbReference>
<evidence type="ECO:0000259" key="3">
    <source>
        <dbReference type="PROSITE" id="PS50977"/>
    </source>
</evidence>
<evidence type="ECO:0000313" key="4">
    <source>
        <dbReference type="EMBL" id="AMS06265.1"/>
    </source>
</evidence>
<dbReference type="Pfam" id="PF00440">
    <property type="entry name" value="TetR_N"/>
    <property type="match status" value="1"/>
</dbReference>
<gene>
    <name evidence="5" type="ORF">A8L58_14720</name>
    <name evidence="4" type="ORF">AXH35_13270</name>
</gene>
<dbReference type="InterPro" id="IPR041678">
    <property type="entry name" value="TetR_C_16"/>
</dbReference>
<feature type="DNA-binding region" description="H-T-H motif" evidence="2">
    <location>
        <begin position="39"/>
        <end position="58"/>
    </location>
</feature>
<keyword evidence="1 2" id="KW-0238">DNA-binding</keyword>
<evidence type="ECO:0000313" key="5">
    <source>
        <dbReference type="EMBL" id="AOZ47721.1"/>
    </source>
</evidence>
<evidence type="ECO:0000313" key="6">
    <source>
        <dbReference type="Proteomes" id="UP000075221"/>
    </source>
</evidence>
<evidence type="ECO:0000313" key="7">
    <source>
        <dbReference type="Proteomes" id="UP000178666"/>
    </source>
</evidence>
<dbReference type="InterPro" id="IPR001647">
    <property type="entry name" value="HTH_TetR"/>
</dbReference>
<dbReference type="EMBL" id="CP014352">
    <property type="protein sequence ID" value="AMS06265.1"/>
    <property type="molecule type" value="Genomic_DNA"/>
</dbReference>
<dbReference type="GO" id="GO:0000976">
    <property type="term" value="F:transcription cis-regulatory region binding"/>
    <property type="evidence" value="ECO:0007669"/>
    <property type="project" value="TreeGrafter"/>
</dbReference>
<dbReference type="PANTHER" id="PTHR30055:SF235">
    <property type="entry name" value="TRANSCRIPTIONAL REGULATORY PROTEIN"/>
    <property type="match status" value="1"/>
</dbReference>
<feature type="domain" description="HTH tetR-type" evidence="3">
    <location>
        <begin position="16"/>
        <end position="76"/>
    </location>
</feature>
<dbReference type="Pfam" id="PF17920">
    <property type="entry name" value="TetR_C_16"/>
    <property type="match status" value="1"/>
</dbReference>
<reference evidence="4 6" key="2">
    <citation type="submission" date="2016-02" db="EMBL/GenBank/DDBJ databases">
        <title>Complete Genome Sequence of Propionibacterium acidipropionici ATCC 55737.</title>
        <authorList>
            <person name="Luna Flores C.H."/>
            <person name="Nielsen L.K."/>
            <person name="Marcellin E."/>
        </authorList>
    </citation>
    <scope>NUCLEOTIDE SEQUENCE [LARGE SCALE GENOMIC DNA]</scope>
    <source>
        <strain evidence="4 6">ATCC 55737</strain>
    </source>
</reference>
<dbReference type="InterPro" id="IPR009057">
    <property type="entry name" value="Homeodomain-like_sf"/>
</dbReference>
<organism evidence="4 6">
    <name type="scientific">Acidipropionibacterium acidipropionici</name>
    <dbReference type="NCBI Taxonomy" id="1748"/>
    <lineage>
        <taxon>Bacteria</taxon>
        <taxon>Bacillati</taxon>
        <taxon>Actinomycetota</taxon>
        <taxon>Actinomycetes</taxon>
        <taxon>Propionibacteriales</taxon>
        <taxon>Propionibacteriaceae</taxon>
        <taxon>Acidipropionibacterium</taxon>
    </lineage>
</organism>
<dbReference type="Proteomes" id="UP000075221">
    <property type="component" value="Chromosome"/>
</dbReference>
<dbReference type="Gene3D" id="1.10.10.60">
    <property type="entry name" value="Homeodomain-like"/>
    <property type="match status" value="1"/>
</dbReference>
<accession>A0AAC9ANX4</accession>
<proteinExistence type="predicted"/>
<evidence type="ECO:0000256" key="1">
    <source>
        <dbReference type="ARBA" id="ARBA00023125"/>
    </source>
</evidence>
<keyword evidence="7" id="KW-1185">Reference proteome</keyword>
<dbReference type="EMBL" id="CP015970">
    <property type="protein sequence ID" value="AOZ47721.1"/>
    <property type="molecule type" value="Genomic_DNA"/>
</dbReference>
<sequence>MDSTTAPRRGRRPGARDTRGEIIAAAGQLFADEPFDRVSLRAVARRAGVDPALVHHYFSGKAELFLTAVADVPADPAEVFGVLDELPAQKCGAGLVLAFTAVWDQPGRDGRFTGFVTTMMSSPDLTAGAREFITTQIGARVTALADPAERELRATLAVSQMLGMAMLRYTVKVEPIASMERTQLADVYGPTFQHYLVGRLSASELRNSSPASRR</sequence>
<dbReference type="GO" id="GO:0003700">
    <property type="term" value="F:DNA-binding transcription factor activity"/>
    <property type="evidence" value="ECO:0007669"/>
    <property type="project" value="TreeGrafter"/>
</dbReference>
<evidence type="ECO:0000256" key="2">
    <source>
        <dbReference type="PROSITE-ProRule" id="PRU00335"/>
    </source>
</evidence>
<dbReference type="InterPro" id="IPR050109">
    <property type="entry name" value="HTH-type_TetR-like_transc_reg"/>
</dbReference>
<protein>
    <recommendedName>
        <fullName evidence="3">HTH tetR-type domain-containing protein</fullName>
    </recommendedName>
</protein>
<dbReference type="RefSeq" id="WP_062820150.1">
    <property type="nucleotide sequence ID" value="NZ_CP014352.1"/>
</dbReference>
<dbReference type="InterPro" id="IPR036271">
    <property type="entry name" value="Tet_transcr_reg_TetR-rel_C_sf"/>
</dbReference>
<dbReference type="SUPFAM" id="SSF48498">
    <property type="entry name" value="Tetracyclin repressor-like, C-terminal domain"/>
    <property type="match status" value="1"/>
</dbReference>
<dbReference type="Proteomes" id="UP000178666">
    <property type="component" value="Chromosome"/>
</dbReference>
<dbReference type="AlphaFoldDB" id="A0AAC9ANX4"/>
<dbReference type="PANTHER" id="PTHR30055">
    <property type="entry name" value="HTH-TYPE TRANSCRIPTIONAL REGULATOR RUTR"/>
    <property type="match status" value="1"/>
</dbReference>